<feature type="region of interest" description="Disordered" evidence="1">
    <location>
        <begin position="1"/>
        <end position="21"/>
    </location>
</feature>
<comment type="caution">
    <text evidence="3">The sequence shown here is derived from an EMBL/GenBank/DDBJ whole genome shotgun (WGS) entry which is preliminary data.</text>
</comment>
<evidence type="ECO:0000313" key="3">
    <source>
        <dbReference type="EMBL" id="RYB07650.1"/>
    </source>
</evidence>
<name>A0A4V1RJ82_9HYPH</name>
<evidence type="ECO:0000256" key="1">
    <source>
        <dbReference type="SAM" id="MobiDB-lite"/>
    </source>
</evidence>
<dbReference type="InterPro" id="IPR038740">
    <property type="entry name" value="BioF2-like_GNAT_dom"/>
</dbReference>
<keyword evidence="3" id="KW-0808">Transferase</keyword>
<dbReference type="OrthoDB" id="213519at2"/>
<evidence type="ECO:0000313" key="4">
    <source>
        <dbReference type="Proteomes" id="UP000289411"/>
    </source>
</evidence>
<evidence type="ECO:0000259" key="2">
    <source>
        <dbReference type="Pfam" id="PF13480"/>
    </source>
</evidence>
<dbReference type="EMBL" id="QYBC01000001">
    <property type="protein sequence ID" value="RYB07650.1"/>
    <property type="molecule type" value="Genomic_DNA"/>
</dbReference>
<dbReference type="SUPFAM" id="SSF55729">
    <property type="entry name" value="Acyl-CoA N-acyltransferases (Nat)"/>
    <property type="match status" value="1"/>
</dbReference>
<protein>
    <submittedName>
        <fullName evidence="3">GNAT family N-acetyltransferase</fullName>
    </submittedName>
</protein>
<dbReference type="Proteomes" id="UP000289411">
    <property type="component" value="Unassembled WGS sequence"/>
</dbReference>
<sequence>MPLLPRRPTAPTPARDVAARTVWDLPEASQATARPSARPQPTAVRLEATGARPGAVPDLVVERVAPADAARHRDAWLDLMGRALEANVFLDPDFALPAAQHLDVRRRPWLILVWADAARGPTDLLAVWAVVDRAGPGRALAVSWLHEFSTLGMPLLDGERADAALRALLRWAAKGVPGARGLVVRAMPADGPTAAALRRAAAGAGHAVAVLDSVERAVLRRGSPRAGLAALSAKGAKDLRRQRRRLAERGALAYASARDGDALRSGVERFLALEAAGWKGAAGTALLARTGHTAFARTTSRLLGPRGLWRVDSLALDGEPIAMALLLRAGSVDFLWKIAYREDAARLSPGVQLVLHITEAQLGDDAVSLTDSCAVPRHPMIDRLWRDRLRLEDIAVASRPGPFRTFAAAVAAERGLRRLRGALKRAVVALRKVRRRGDG</sequence>
<feature type="domain" description="BioF2-like acetyltransferase" evidence="2">
    <location>
        <begin position="234"/>
        <end position="360"/>
    </location>
</feature>
<keyword evidence="4" id="KW-1185">Reference proteome</keyword>
<dbReference type="GO" id="GO:0016740">
    <property type="term" value="F:transferase activity"/>
    <property type="evidence" value="ECO:0007669"/>
    <property type="project" value="UniProtKB-KW"/>
</dbReference>
<gene>
    <name evidence="3" type="ORF">D3272_00510</name>
</gene>
<dbReference type="AlphaFoldDB" id="A0A4V1RJ82"/>
<accession>A0A4V1RJ82</accession>
<reference evidence="3 4" key="2">
    <citation type="submission" date="2019-02" db="EMBL/GenBank/DDBJ databases">
        <title>'Lichenibacterium ramalinii' gen. nov. sp. nov., 'Lichenibacterium minor' gen. nov. sp. nov.</title>
        <authorList>
            <person name="Pankratov T."/>
        </authorList>
    </citation>
    <scope>NUCLEOTIDE SEQUENCE [LARGE SCALE GENOMIC DNA]</scope>
    <source>
        <strain evidence="3 4">RmlP001</strain>
    </source>
</reference>
<dbReference type="Pfam" id="PF13480">
    <property type="entry name" value="Acetyltransf_6"/>
    <property type="match status" value="1"/>
</dbReference>
<dbReference type="RefSeq" id="WP_129217119.1">
    <property type="nucleotide sequence ID" value="NZ_QYBC01000001.1"/>
</dbReference>
<reference evidence="3 4" key="1">
    <citation type="submission" date="2018-09" db="EMBL/GenBank/DDBJ databases">
        <authorList>
            <person name="Grouzdev D.S."/>
            <person name="Krutkina M.S."/>
        </authorList>
    </citation>
    <scope>NUCLEOTIDE SEQUENCE [LARGE SCALE GENOMIC DNA]</scope>
    <source>
        <strain evidence="3 4">RmlP001</strain>
    </source>
</reference>
<proteinExistence type="predicted"/>
<dbReference type="InterPro" id="IPR016181">
    <property type="entry name" value="Acyl_CoA_acyltransferase"/>
</dbReference>
<organism evidence="3 4">
    <name type="scientific">Lichenibacterium ramalinae</name>
    <dbReference type="NCBI Taxonomy" id="2316527"/>
    <lineage>
        <taxon>Bacteria</taxon>
        <taxon>Pseudomonadati</taxon>
        <taxon>Pseudomonadota</taxon>
        <taxon>Alphaproteobacteria</taxon>
        <taxon>Hyphomicrobiales</taxon>
        <taxon>Lichenihabitantaceae</taxon>
        <taxon>Lichenibacterium</taxon>
    </lineage>
</organism>